<evidence type="ECO:0000313" key="1">
    <source>
        <dbReference type="EMBL" id="HAE0544303.1"/>
    </source>
</evidence>
<protein>
    <submittedName>
        <fullName evidence="1">Phage tail protein</fullName>
    </submittedName>
</protein>
<gene>
    <name evidence="1" type="ORF">G2240_22980</name>
</gene>
<name>A0A725BNI7_SALPT</name>
<organism evidence="1">
    <name type="scientific">Salmonella paratyphi A</name>
    <dbReference type="NCBI Taxonomy" id="54388"/>
    <lineage>
        <taxon>Bacteria</taxon>
        <taxon>Pseudomonadati</taxon>
        <taxon>Pseudomonadota</taxon>
        <taxon>Gammaproteobacteria</taxon>
        <taxon>Enterobacterales</taxon>
        <taxon>Enterobacteriaceae</taxon>
        <taxon>Salmonella</taxon>
    </lineage>
</organism>
<reference evidence="1" key="1">
    <citation type="journal article" date="2018" name="Genome Biol.">
        <title>SKESA: strategic k-mer extension for scrupulous assemblies.</title>
        <authorList>
            <person name="Souvorov A."/>
            <person name="Agarwala R."/>
            <person name="Lipman D.J."/>
        </authorList>
    </citation>
    <scope>NUCLEOTIDE SEQUENCE</scope>
    <source>
        <strain evidence="1">Sam_39e8b751-cbd8-401c-99e5-909f6e80a6d5</strain>
    </source>
</reference>
<dbReference type="EMBL" id="DAAQRG010000041">
    <property type="protein sequence ID" value="HAE0544303.1"/>
    <property type="molecule type" value="Genomic_DNA"/>
</dbReference>
<comment type="caution">
    <text evidence="1">The sequence shown here is derived from an EMBL/GenBank/DDBJ whole genome shotgun (WGS) entry which is preliminary data.</text>
</comment>
<proteinExistence type="predicted"/>
<sequence>MSQTQIQSLTAFFQENVPPRAMQSFDSVLDEMKF</sequence>
<feature type="non-terminal residue" evidence="1">
    <location>
        <position position="34"/>
    </location>
</feature>
<reference evidence="1" key="2">
    <citation type="submission" date="2019-01" db="EMBL/GenBank/DDBJ databases">
        <authorList>
            <consortium name="NCBI Pathogen Detection Project"/>
        </authorList>
    </citation>
    <scope>NUCLEOTIDE SEQUENCE</scope>
    <source>
        <strain evidence="1">Sam_39e8b751-cbd8-401c-99e5-909f6e80a6d5</strain>
    </source>
</reference>
<dbReference type="AlphaFoldDB" id="A0A725BNI7"/>
<accession>A0A725BNI7</accession>